<sequence length="50" mass="5191">MRWEIGVIAAVALPAATRLAVVAGPGPREAAGNDLTRRLLTVPVNGRLIS</sequence>
<dbReference type="RefSeq" id="WP_251796110.1">
    <property type="nucleotide sequence ID" value="NZ_JAMQOL010000002.1"/>
</dbReference>
<reference evidence="1 2" key="1">
    <citation type="submission" date="2022-06" db="EMBL/GenBank/DDBJ databases">
        <title>Actinoplanes abujensis sp. nov., isolated from Nigerian arid soil.</title>
        <authorList>
            <person name="Ding P."/>
        </authorList>
    </citation>
    <scope>NUCLEOTIDE SEQUENCE [LARGE SCALE GENOMIC DNA]</scope>
    <source>
        <strain evidence="2">TRM88002</strain>
    </source>
</reference>
<dbReference type="EMBL" id="JAMQOL010000002">
    <property type="protein sequence ID" value="MCM4076198.1"/>
    <property type="molecule type" value="Genomic_DNA"/>
</dbReference>
<dbReference type="Proteomes" id="UP001523216">
    <property type="component" value="Unassembled WGS sequence"/>
</dbReference>
<gene>
    <name evidence="1" type="ORF">LXN57_01310</name>
</gene>
<organism evidence="1 2">
    <name type="scientific">Paractinoplanes hotanensis</name>
    <dbReference type="NCBI Taxonomy" id="2906497"/>
    <lineage>
        <taxon>Bacteria</taxon>
        <taxon>Bacillati</taxon>
        <taxon>Actinomycetota</taxon>
        <taxon>Actinomycetes</taxon>
        <taxon>Micromonosporales</taxon>
        <taxon>Micromonosporaceae</taxon>
        <taxon>Paractinoplanes</taxon>
    </lineage>
</organism>
<evidence type="ECO:0000313" key="2">
    <source>
        <dbReference type="Proteomes" id="UP001523216"/>
    </source>
</evidence>
<evidence type="ECO:0000313" key="1">
    <source>
        <dbReference type="EMBL" id="MCM4076198.1"/>
    </source>
</evidence>
<protein>
    <submittedName>
        <fullName evidence="1">Uncharacterized protein</fullName>
    </submittedName>
</protein>
<accession>A0ABT0XR00</accession>
<proteinExistence type="predicted"/>
<name>A0ABT0XR00_9ACTN</name>
<comment type="caution">
    <text evidence="1">The sequence shown here is derived from an EMBL/GenBank/DDBJ whole genome shotgun (WGS) entry which is preliminary data.</text>
</comment>
<keyword evidence="2" id="KW-1185">Reference proteome</keyword>